<evidence type="ECO:0000256" key="2">
    <source>
        <dbReference type="SAM" id="MobiDB-lite"/>
    </source>
</evidence>
<protein>
    <submittedName>
        <fullName evidence="4">Uncharacterized protein</fullName>
    </submittedName>
</protein>
<name>A0AAD8BAV1_BIOPF</name>
<evidence type="ECO:0000256" key="1">
    <source>
        <dbReference type="SAM" id="Coils"/>
    </source>
</evidence>
<comment type="caution">
    <text evidence="4">The sequence shown here is derived from an EMBL/GenBank/DDBJ whole genome shotgun (WGS) entry which is preliminary data.</text>
</comment>
<evidence type="ECO:0000313" key="5">
    <source>
        <dbReference type="Proteomes" id="UP001233172"/>
    </source>
</evidence>
<keyword evidence="1" id="KW-0175">Coiled coil</keyword>
<accession>A0AAD8BAV1</accession>
<proteinExistence type="predicted"/>
<dbReference type="Proteomes" id="UP001233172">
    <property type="component" value="Unassembled WGS sequence"/>
</dbReference>
<feature type="compositionally biased region" description="Low complexity" evidence="2">
    <location>
        <begin position="204"/>
        <end position="220"/>
    </location>
</feature>
<feature type="signal peptide" evidence="3">
    <location>
        <begin position="1"/>
        <end position="17"/>
    </location>
</feature>
<reference evidence="4" key="1">
    <citation type="journal article" date="2023" name="PLoS Negl. Trop. Dis.">
        <title>A genome sequence for Biomphalaria pfeifferi, the major vector snail for the human-infecting parasite Schistosoma mansoni.</title>
        <authorList>
            <person name="Bu L."/>
            <person name="Lu L."/>
            <person name="Laidemitt M.R."/>
            <person name="Zhang S.M."/>
            <person name="Mutuku M."/>
            <person name="Mkoji G."/>
            <person name="Steinauer M."/>
            <person name="Loker E.S."/>
        </authorList>
    </citation>
    <scope>NUCLEOTIDE SEQUENCE</scope>
    <source>
        <strain evidence="4">KasaAsao</strain>
    </source>
</reference>
<evidence type="ECO:0000313" key="4">
    <source>
        <dbReference type="EMBL" id="KAK0049980.1"/>
    </source>
</evidence>
<evidence type="ECO:0000256" key="3">
    <source>
        <dbReference type="SAM" id="SignalP"/>
    </source>
</evidence>
<sequence>MYVCVLILLVVISGSVAEKAPCNTGYNQCVIMGSLSVSYINNNIYCCPSEFSIRWRSVVQNETTRTECICDRQFYESDCIEGQAQCQGATSTSFDGAVVRCCQNGETMNSASVFINGARSGYCKCRRQSGMEIWAVRNRPSSSHEQQMQDQLQYWGQNGLLTEGMQYQANAMQKALNPNARSGGLGQWVTNFLEGLAQGSNPDATGSSSSGSGSQQATSGNATSRGNSSVDGAAPGLNSMSSTYQRRENRIQQRLQNAQQRLQQQQQQIFGGGGLFSLFSPASWYRQKPVHLAEYSSL</sequence>
<gene>
    <name evidence="4" type="ORF">Bpfe_020531</name>
</gene>
<keyword evidence="3" id="KW-0732">Signal</keyword>
<feature type="compositionally biased region" description="Polar residues" evidence="2">
    <location>
        <begin position="221"/>
        <end position="230"/>
    </location>
</feature>
<feature type="region of interest" description="Disordered" evidence="2">
    <location>
        <begin position="196"/>
        <end position="240"/>
    </location>
</feature>
<feature type="chain" id="PRO_5042247176" evidence="3">
    <location>
        <begin position="18"/>
        <end position="298"/>
    </location>
</feature>
<keyword evidence="5" id="KW-1185">Reference proteome</keyword>
<dbReference type="EMBL" id="JASAOG010000119">
    <property type="protein sequence ID" value="KAK0049980.1"/>
    <property type="molecule type" value="Genomic_DNA"/>
</dbReference>
<feature type="coiled-coil region" evidence="1">
    <location>
        <begin position="241"/>
        <end position="268"/>
    </location>
</feature>
<organism evidence="4 5">
    <name type="scientific">Biomphalaria pfeifferi</name>
    <name type="common">Bloodfluke planorb</name>
    <name type="synonym">Freshwater snail</name>
    <dbReference type="NCBI Taxonomy" id="112525"/>
    <lineage>
        <taxon>Eukaryota</taxon>
        <taxon>Metazoa</taxon>
        <taxon>Spiralia</taxon>
        <taxon>Lophotrochozoa</taxon>
        <taxon>Mollusca</taxon>
        <taxon>Gastropoda</taxon>
        <taxon>Heterobranchia</taxon>
        <taxon>Euthyneura</taxon>
        <taxon>Panpulmonata</taxon>
        <taxon>Hygrophila</taxon>
        <taxon>Lymnaeoidea</taxon>
        <taxon>Planorbidae</taxon>
        <taxon>Biomphalaria</taxon>
    </lineage>
</organism>
<dbReference type="AlphaFoldDB" id="A0AAD8BAV1"/>
<reference evidence="4" key="2">
    <citation type="submission" date="2023-04" db="EMBL/GenBank/DDBJ databases">
        <authorList>
            <person name="Bu L."/>
            <person name="Lu L."/>
            <person name="Laidemitt M.R."/>
            <person name="Zhang S.M."/>
            <person name="Mutuku M."/>
            <person name="Mkoji G."/>
            <person name="Steinauer M."/>
            <person name="Loker E.S."/>
        </authorList>
    </citation>
    <scope>NUCLEOTIDE SEQUENCE</scope>
    <source>
        <strain evidence="4">KasaAsao</strain>
        <tissue evidence="4">Whole Snail</tissue>
    </source>
</reference>